<accession>A0A4Y2RC20</accession>
<dbReference type="AlphaFoldDB" id="A0A4Y2RC20"/>
<comment type="caution">
    <text evidence="2">The sequence shown here is derived from an EMBL/GenBank/DDBJ whole genome shotgun (WGS) entry which is preliminary data.</text>
</comment>
<sequence length="29" mass="3155">MKGLPFISPTTHSEEKRGDGADESIPQIN</sequence>
<gene>
    <name evidence="2" type="ORF">AVEN_179078_1</name>
</gene>
<proteinExistence type="predicted"/>
<feature type="region of interest" description="Disordered" evidence="1">
    <location>
        <begin position="1"/>
        <end position="29"/>
    </location>
</feature>
<keyword evidence="3" id="KW-1185">Reference proteome</keyword>
<feature type="non-terminal residue" evidence="2">
    <location>
        <position position="29"/>
    </location>
</feature>
<dbReference type="EMBL" id="BGPR01143736">
    <property type="protein sequence ID" value="GBN72839.1"/>
    <property type="molecule type" value="Genomic_DNA"/>
</dbReference>
<organism evidence="2 3">
    <name type="scientific">Araneus ventricosus</name>
    <name type="common">Orbweaver spider</name>
    <name type="synonym">Epeira ventricosa</name>
    <dbReference type="NCBI Taxonomy" id="182803"/>
    <lineage>
        <taxon>Eukaryota</taxon>
        <taxon>Metazoa</taxon>
        <taxon>Ecdysozoa</taxon>
        <taxon>Arthropoda</taxon>
        <taxon>Chelicerata</taxon>
        <taxon>Arachnida</taxon>
        <taxon>Araneae</taxon>
        <taxon>Araneomorphae</taxon>
        <taxon>Entelegynae</taxon>
        <taxon>Araneoidea</taxon>
        <taxon>Araneidae</taxon>
        <taxon>Araneus</taxon>
    </lineage>
</organism>
<evidence type="ECO:0000313" key="3">
    <source>
        <dbReference type="Proteomes" id="UP000499080"/>
    </source>
</evidence>
<reference evidence="2 3" key="1">
    <citation type="journal article" date="2019" name="Sci. Rep.">
        <title>Orb-weaving spider Araneus ventricosus genome elucidates the spidroin gene catalogue.</title>
        <authorList>
            <person name="Kono N."/>
            <person name="Nakamura H."/>
            <person name="Ohtoshi R."/>
            <person name="Moran D.A.P."/>
            <person name="Shinohara A."/>
            <person name="Yoshida Y."/>
            <person name="Fujiwara M."/>
            <person name="Mori M."/>
            <person name="Tomita M."/>
            <person name="Arakawa K."/>
        </authorList>
    </citation>
    <scope>NUCLEOTIDE SEQUENCE [LARGE SCALE GENOMIC DNA]</scope>
</reference>
<dbReference type="Proteomes" id="UP000499080">
    <property type="component" value="Unassembled WGS sequence"/>
</dbReference>
<evidence type="ECO:0000256" key="1">
    <source>
        <dbReference type="SAM" id="MobiDB-lite"/>
    </source>
</evidence>
<evidence type="ECO:0000313" key="2">
    <source>
        <dbReference type="EMBL" id="GBN72839.1"/>
    </source>
</evidence>
<name>A0A4Y2RC20_ARAVE</name>
<protein>
    <submittedName>
        <fullName evidence="2">Uncharacterized protein</fullName>
    </submittedName>
</protein>